<dbReference type="Gene3D" id="4.10.60.10">
    <property type="entry name" value="Zinc finger, CCHC-type"/>
    <property type="match status" value="1"/>
</dbReference>
<evidence type="ECO:0008006" key="4">
    <source>
        <dbReference type="Google" id="ProtNLM"/>
    </source>
</evidence>
<dbReference type="PANTHER" id="PTHR34222:SF95">
    <property type="entry name" value="RRNA 2'-O-METHYLTRANSFERASE FIBRILLARIN-LIKE ISOFORM X1"/>
    <property type="match status" value="1"/>
</dbReference>
<dbReference type="SUPFAM" id="SSF57756">
    <property type="entry name" value="Retrovirus zinc finger-like domains"/>
    <property type="match status" value="1"/>
</dbReference>
<accession>A0AA38U964</accession>
<dbReference type="Proteomes" id="UP001172457">
    <property type="component" value="Chromosome 1"/>
</dbReference>
<dbReference type="InterPro" id="IPR036875">
    <property type="entry name" value="Znf_CCHC_sf"/>
</dbReference>
<protein>
    <recommendedName>
        <fullName evidence="4">CCHC-type domain-containing protein</fullName>
    </recommendedName>
</protein>
<dbReference type="EMBL" id="JARYMX010000001">
    <property type="protein sequence ID" value="KAJ9564848.1"/>
    <property type="molecule type" value="Genomic_DNA"/>
</dbReference>
<feature type="compositionally biased region" description="Polar residues" evidence="1">
    <location>
        <begin position="317"/>
        <end position="347"/>
    </location>
</feature>
<dbReference type="GO" id="GO:0003676">
    <property type="term" value="F:nucleic acid binding"/>
    <property type="evidence" value="ECO:0007669"/>
    <property type="project" value="InterPro"/>
</dbReference>
<evidence type="ECO:0000313" key="2">
    <source>
        <dbReference type="EMBL" id="KAJ9564848.1"/>
    </source>
</evidence>
<feature type="region of interest" description="Disordered" evidence="1">
    <location>
        <begin position="259"/>
        <end position="361"/>
    </location>
</feature>
<feature type="compositionally biased region" description="Pro residues" evidence="1">
    <location>
        <begin position="351"/>
        <end position="360"/>
    </location>
</feature>
<dbReference type="Pfam" id="PF14223">
    <property type="entry name" value="Retrotran_gag_2"/>
    <property type="match status" value="1"/>
</dbReference>
<dbReference type="PANTHER" id="PTHR34222">
    <property type="entry name" value="GAG_PRE-INTEGRS DOMAIN-CONTAINING PROTEIN"/>
    <property type="match status" value="1"/>
</dbReference>
<dbReference type="GO" id="GO:0008270">
    <property type="term" value="F:zinc ion binding"/>
    <property type="evidence" value="ECO:0007669"/>
    <property type="project" value="InterPro"/>
</dbReference>
<name>A0AA38U964_9ASTR</name>
<feature type="compositionally biased region" description="Basic and acidic residues" evidence="1">
    <location>
        <begin position="303"/>
        <end position="312"/>
    </location>
</feature>
<proteinExistence type="predicted"/>
<dbReference type="AlphaFoldDB" id="A0AA38U964"/>
<comment type="caution">
    <text evidence="2">The sequence shown here is derived from an EMBL/GenBank/DDBJ whole genome shotgun (WGS) entry which is preliminary data.</text>
</comment>
<reference evidence="2" key="1">
    <citation type="submission" date="2023-03" db="EMBL/GenBank/DDBJ databases">
        <title>Chromosome-scale reference genome and RAD-based genetic map of yellow starthistle (Centaurea solstitialis) reveal putative structural variation and QTLs associated with invader traits.</title>
        <authorList>
            <person name="Reatini B."/>
            <person name="Cang F.A."/>
            <person name="Jiang Q."/>
            <person name="Mckibben M.T.W."/>
            <person name="Barker M.S."/>
            <person name="Rieseberg L.H."/>
            <person name="Dlugosch K.M."/>
        </authorList>
    </citation>
    <scope>NUCLEOTIDE SEQUENCE</scope>
    <source>
        <strain evidence="2">CAN-66</strain>
        <tissue evidence="2">Leaf</tissue>
    </source>
</reference>
<evidence type="ECO:0000313" key="3">
    <source>
        <dbReference type="Proteomes" id="UP001172457"/>
    </source>
</evidence>
<feature type="compositionally biased region" description="Polar residues" evidence="1">
    <location>
        <begin position="206"/>
        <end position="227"/>
    </location>
</feature>
<feature type="region of interest" description="Disordered" evidence="1">
    <location>
        <begin position="206"/>
        <end position="239"/>
    </location>
</feature>
<keyword evidence="3" id="KW-1185">Reference proteome</keyword>
<evidence type="ECO:0000256" key="1">
    <source>
        <dbReference type="SAM" id="MobiDB-lite"/>
    </source>
</evidence>
<gene>
    <name evidence="2" type="ORF">OSB04_000814</name>
</gene>
<organism evidence="2 3">
    <name type="scientific">Centaurea solstitialis</name>
    <name type="common">yellow star-thistle</name>
    <dbReference type="NCBI Taxonomy" id="347529"/>
    <lineage>
        <taxon>Eukaryota</taxon>
        <taxon>Viridiplantae</taxon>
        <taxon>Streptophyta</taxon>
        <taxon>Embryophyta</taxon>
        <taxon>Tracheophyta</taxon>
        <taxon>Spermatophyta</taxon>
        <taxon>Magnoliopsida</taxon>
        <taxon>eudicotyledons</taxon>
        <taxon>Gunneridae</taxon>
        <taxon>Pentapetalae</taxon>
        <taxon>asterids</taxon>
        <taxon>campanulids</taxon>
        <taxon>Asterales</taxon>
        <taxon>Asteraceae</taxon>
        <taxon>Carduoideae</taxon>
        <taxon>Cardueae</taxon>
        <taxon>Centaureinae</taxon>
        <taxon>Centaurea</taxon>
    </lineage>
</organism>
<feature type="compositionally biased region" description="Pro residues" evidence="1">
    <location>
        <begin position="260"/>
        <end position="272"/>
    </location>
</feature>
<sequence length="431" mass="48087">MGDDAKPNESVVPGIINYSVILKIPVKLNSTNWAQWSMFVQTGLESLDKDAYLTKDPPNPKTREWKLDDSGIRMALWNAMEPQILTIAQNYPTTKKMWEHLQSSFSAKESLSHTYSVFGSYFRCEQGDSDLTEYYTRLSKLAEELRVLFPVTPDVKVQEERLAKMDVMTFISGLSPKYSSARPLLLSHTASKSLASTYHLAREMYSDSSTAQPSPGTDASALTFSARNNGKGGNRKNDFNKKVQCNYCKEYGHIKYNCPNRPPGSHPPPRPPRAQVASTDATTDVYPEASGQVASTPRANTAHAEHLSEPHPDPAPQSENEPNTDPAPQSENEPNTDPAPQSENEPNTEPYDPPGAPLPEVPIAFRKGTRNCTRYPIQNYLAYSHLSPESYAYQTAIDSHHVPRNVTEALNHPGWFKAMQEEMDALQKNET</sequence>